<keyword evidence="3" id="KW-1185">Reference proteome</keyword>
<reference evidence="2 3" key="1">
    <citation type="submission" date="2016-10" db="EMBL/GenBank/DDBJ databases">
        <authorList>
            <person name="de Groot N.N."/>
        </authorList>
    </citation>
    <scope>NUCLEOTIDE SEQUENCE [LARGE SCALE GENOMIC DNA]</scope>
    <source>
        <strain evidence="2 3">DSM 12130</strain>
    </source>
</reference>
<dbReference type="OrthoDB" id="5432463at2"/>
<dbReference type="EMBL" id="FNJI01000030">
    <property type="protein sequence ID" value="SDP63532.1"/>
    <property type="molecule type" value="Genomic_DNA"/>
</dbReference>
<dbReference type="AlphaFoldDB" id="A0A1H0UB51"/>
<evidence type="ECO:0000256" key="1">
    <source>
        <dbReference type="SAM" id="Coils"/>
    </source>
</evidence>
<dbReference type="RefSeq" id="WP_092225126.1">
    <property type="nucleotide sequence ID" value="NZ_FNJI01000030.1"/>
</dbReference>
<name>A0A1H0UB51_9BACT</name>
<keyword evidence="1" id="KW-0175">Coiled coil</keyword>
<dbReference type="STRING" id="91360.SAMN05660330_03478"/>
<evidence type="ECO:0000313" key="2">
    <source>
        <dbReference type="EMBL" id="SDP63532.1"/>
    </source>
</evidence>
<accession>A0A1H0UB51</accession>
<sequence length="98" mass="11330">MQSQTYRDIIDEKIEEWQKGLKKIEEIAVRAPSTDRTDLIAQKDKLKAAIEAATAQLRELDEQETVQNTIETKDKILKIFSAIDRDLSKYDDSTPFML</sequence>
<proteinExistence type="predicted"/>
<evidence type="ECO:0000313" key="3">
    <source>
        <dbReference type="Proteomes" id="UP000199073"/>
    </source>
</evidence>
<dbReference type="Proteomes" id="UP000199073">
    <property type="component" value="Unassembled WGS sequence"/>
</dbReference>
<feature type="coiled-coil region" evidence="1">
    <location>
        <begin position="36"/>
        <end position="63"/>
    </location>
</feature>
<organism evidence="2 3">
    <name type="scientific">Desulforhopalus singaporensis</name>
    <dbReference type="NCBI Taxonomy" id="91360"/>
    <lineage>
        <taxon>Bacteria</taxon>
        <taxon>Pseudomonadati</taxon>
        <taxon>Thermodesulfobacteriota</taxon>
        <taxon>Desulfobulbia</taxon>
        <taxon>Desulfobulbales</taxon>
        <taxon>Desulfocapsaceae</taxon>
        <taxon>Desulforhopalus</taxon>
    </lineage>
</organism>
<protein>
    <submittedName>
        <fullName evidence="2">Uncharacterized protein</fullName>
    </submittedName>
</protein>
<gene>
    <name evidence="2" type="ORF">SAMN05660330_03478</name>
</gene>